<dbReference type="EMBL" id="CAEZYH010000044">
    <property type="protein sequence ID" value="CAB4722045.1"/>
    <property type="molecule type" value="Genomic_DNA"/>
</dbReference>
<organism evidence="6">
    <name type="scientific">freshwater metagenome</name>
    <dbReference type="NCBI Taxonomy" id="449393"/>
    <lineage>
        <taxon>unclassified sequences</taxon>
        <taxon>metagenomes</taxon>
        <taxon>ecological metagenomes</taxon>
    </lineage>
</organism>
<evidence type="ECO:0000256" key="2">
    <source>
        <dbReference type="SAM" id="MobiDB-lite"/>
    </source>
</evidence>
<sequence>MTGVLGISVVVACGSSSDESSSSVAPSTTQSMATTTAVSTSTTTTSTTTMPIQQAQSMILFDFNDQNDVSDWFNQNDTVMGGVSDSATTWVDGHLVFSGNLSLDNNGGFTSTFGPINDQLPTLISGAEAIVVTARGDGKTYLMQIRNYDNTRYIQRFTTVADVEQDYELPLADFESVDWRLSVIPNAAPIDTTTIAQLGFYLLDKQVGPFELAISIIRTNVET</sequence>
<comment type="similarity">
    <text evidence="1">Belongs to the CIA30 family.</text>
</comment>
<evidence type="ECO:0000313" key="6">
    <source>
        <dbReference type="EMBL" id="CAB5026929.1"/>
    </source>
</evidence>
<dbReference type="PANTHER" id="PTHR13194">
    <property type="entry name" value="COMPLEX I INTERMEDIATE-ASSOCIATED PROTEIN 30"/>
    <property type="match status" value="1"/>
</dbReference>
<evidence type="ECO:0000256" key="1">
    <source>
        <dbReference type="ARBA" id="ARBA00007884"/>
    </source>
</evidence>
<evidence type="ECO:0000313" key="5">
    <source>
        <dbReference type="EMBL" id="CAB4882192.1"/>
    </source>
</evidence>
<evidence type="ECO:0000259" key="3">
    <source>
        <dbReference type="Pfam" id="PF08547"/>
    </source>
</evidence>
<dbReference type="InterPro" id="IPR013857">
    <property type="entry name" value="NADH-UbQ_OxRdtase-assoc_prot30"/>
</dbReference>
<proteinExistence type="inferred from homology"/>
<evidence type="ECO:0000313" key="4">
    <source>
        <dbReference type="EMBL" id="CAB4722045.1"/>
    </source>
</evidence>
<dbReference type="SUPFAM" id="SSF49785">
    <property type="entry name" value="Galactose-binding domain-like"/>
    <property type="match status" value="1"/>
</dbReference>
<gene>
    <name evidence="4" type="ORF">UFOPK2658_01104</name>
    <name evidence="5" type="ORF">UFOPK3304_01754</name>
    <name evidence="6" type="ORF">UFOPK4134_00641</name>
</gene>
<dbReference type="PANTHER" id="PTHR13194:SF19">
    <property type="entry name" value="NAD(P)-BINDING ROSSMANN-FOLD SUPERFAMILY PROTEIN"/>
    <property type="match status" value="1"/>
</dbReference>
<feature type="domain" description="NADH:ubiquinone oxidoreductase intermediate-associated protein 30" evidence="3">
    <location>
        <begin position="61"/>
        <end position="214"/>
    </location>
</feature>
<dbReference type="InterPro" id="IPR008979">
    <property type="entry name" value="Galactose-bd-like_sf"/>
</dbReference>
<dbReference type="AlphaFoldDB" id="A0A6J7RDT4"/>
<reference evidence="6" key="1">
    <citation type="submission" date="2020-05" db="EMBL/GenBank/DDBJ databases">
        <authorList>
            <person name="Chiriac C."/>
            <person name="Salcher M."/>
            <person name="Ghai R."/>
            <person name="Kavagutti S V."/>
        </authorList>
    </citation>
    <scope>NUCLEOTIDE SEQUENCE</scope>
</reference>
<dbReference type="EMBL" id="CAFBPS010000033">
    <property type="protein sequence ID" value="CAB5026929.1"/>
    <property type="molecule type" value="Genomic_DNA"/>
</dbReference>
<feature type="region of interest" description="Disordered" evidence="2">
    <location>
        <begin position="15"/>
        <end position="48"/>
    </location>
</feature>
<protein>
    <submittedName>
        <fullName evidence="6">Unannotated protein</fullName>
    </submittedName>
</protein>
<name>A0A6J7RDT4_9ZZZZ</name>
<dbReference type="EMBL" id="CAFBLJ010000142">
    <property type="protein sequence ID" value="CAB4882192.1"/>
    <property type="molecule type" value="Genomic_DNA"/>
</dbReference>
<dbReference type="InterPro" id="IPR039131">
    <property type="entry name" value="NDUFAF1"/>
</dbReference>
<dbReference type="Pfam" id="PF08547">
    <property type="entry name" value="CIA30"/>
    <property type="match status" value="1"/>
</dbReference>
<accession>A0A6J7RDT4</accession>